<proteinExistence type="predicted"/>
<name>A0A428TAC6_9HYPO</name>
<organism evidence="1 2">
    <name type="scientific">Fusarium oligoseptatum</name>
    <dbReference type="NCBI Taxonomy" id="2604345"/>
    <lineage>
        <taxon>Eukaryota</taxon>
        <taxon>Fungi</taxon>
        <taxon>Dikarya</taxon>
        <taxon>Ascomycota</taxon>
        <taxon>Pezizomycotina</taxon>
        <taxon>Sordariomycetes</taxon>
        <taxon>Hypocreomycetidae</taxon>
        <taxon>Hypocreales</taxon>
        <taxon>Nectriaceae</taxon>
        <taxon>Fusarium</taxon>
        <taxon>Fusarium solani species complex</taxon>
    </lineage>
</organism>
<keyword evidence="2" id="KW-1185">Reference proteome</keyword>
<gene>
    <name evidence="1" type="ORF">CEP52_009959</name>
</gene>
<comment type="caution">
    <text evidence="1">The sequence shown here is derived from an EMBL/GenBank/DDBJ whole genome shotgun (WGS) entry which is preliminary data.</text>
</comment>
<evidence type="ECO:0000313" key="2">
    <source>
        <dbReference type="Proteomes" id="UP000287144"/>
    </source>
</evidence>
<dbReference type="AlphaFoldDB" id="A0A428TAC6"/>
<protein>
    <submittedName>
        <fullName evidence="1">Uncharacterized protein</fullName>
    </submittedName>
</protein>
<sequence>MASGTPTYHPAPNWDIPPSKNIVVPGRLITDPKNPESIVSNNSVVPIPQHEICEGEKSDWKTNLNQFRKHGVGFWATCRHIISAGLNSDHVQSTLESHTFDVLETKYFVANDNHRFQALNDAGVQNYFRTTNWKMPVYLITGIKIARGVRASTENSTGWSGQAKLKFDATSLGVPIDVGPDASWDSNNKRGISYSASTDFIFAYQVEEIMPKKGGRGFKAKRYVEGALYAHGEGGHDEYPNWEGRHDGVDYY</sequence>
<dbReference type="EMBL" id="NKCK01000109">
    <property type="protein sequence ID" value="RSL98993.1"/>
    <property type="molecule type" value="Genomic_DNA"/>
</dbReference>
<evidence type="ECO:0000313" key="1">
    <source>
        <dbReference type="EMBL" id="RSL98993.1"/>
    </source>
</evidence>
<dbReference type="Proteomes" id="UP000287144">
    <property type="component" value="Unassembled WGS sequence"/>
</dbReference>
<accession>A0A428TAC6</accession>
<reference evidence="1 2" key="1">
    <citation type="submission" date="2017-06" db="EMBL/GenBank/DDBJ databases">
        <title>Comparative genomic analysis of Ambrosia Fusariam Clade fungi.</title>
        <authorList>
            <person name="Stajich J.E."/>
            <person name="Carrillo J."/>
            <person name="Kijimoto T."/>
            <person name="Eskalen A."/>
            <person name="O'Donnell K."/>
            <person name="Kasson M."/>
        </authorList>
    </citation>
    <scope>NUCLEOTIDE SEQUENCE [LARGE SCALE GENOMIC DNA]</scope>
    <source>
        <strain evidence="1 2">NRRL62579</strain>
    </source>
</reference>